<keyword evidence="1" id="KW-1133">Transmembrane helix</keyword>
<name>A0A858MYR4_9CAUD</name>
<feature type="transmembrane region" description="Helical" evidence="1">
    <location>
        <begin position="7"/>
        <end position="23"/>
    </location>
</feature>
<dbReference type="EMBL" id="MT234342">
    <property type="protein sequence ID" value="QIW87695.1"/>
    <property type="molecule type" value="Genomic_DNA"/>
</dbReference>
<keyword evidence="1" id="KW-0472">Membrane</keyword>
<accession>A0A858MYR4</accession>
<protein>
    <submittedName>
        <fullName evidence="2">Uncharacterized protein</fullName>
    </submittedName>
</protein>
<feature type="transmembrane region" description="Helical" evidence="1">
    <location>
        <begin position="29"/>
        <end position="47"/>
    </location>
</feature>
<keyword evidence="3" id="KW-1185">Reference proteome</keyword>
<gene>
    <name evidence="2" type="ORF">Ab1vBOLIVR5_gp47c</name>
</gene>
<dbReference type="Proteomes" id="UP000671873">
    <property type="component" value="Segment"/>
</dbReference>
<keyword evidence="1" id="KW-0812">Transmembrane</keyword>
<evidence type="ECO:0000313" key="3">
    <source>
        <dbReference type="Proteomes" id="UP000671873"/>
    </source>
</evidence>
<evidence type="ECO:0000256" key="1">
    <source>
        <dbReference type="SAM" id="Phobius"/>
    </source>
</evidence>
<evidence type="ECO:0000313" key="2">
    <source>
        <dbReference type="EMBL" id="QIW87695.1"/>
    </source>
</evidence>
<proteinExistence type="predicted"/>
<reference evidence="2 3" key="1">
    <citation type="submission" date="2020-03" db="EMBL/GenBank/DDBJ databases">
        <authorList>
            <person name="Holtappels D."/>
            <person name="Bomans J.P.J."/>
            <person name="Lavigne R."/>
            <person name="Wagemans J."/>
        </authorList>
    </citation>
    <scope>NUCLEOTIDE SEQUENCE [LARGE SCALE GENOMIC DNA]</scope>
    <source>
        <strain evidence="2 3">OLIVR5</strain>
    </source>
</reference>
<sequence>MIKNKLFFVTAVIATVFTVFWNIDDLTAIPLELIGAILITFISSVTFPKGPDRYA</sequence>
<organism evidence="2 3">
    <name type="scientific">Agrobacterium phage OLIVR5</name>
    <dbReference type="NCBI Taxonomy" id="2723773"/>
    <lineage>
        <taxon>Viruses</taxon>
        <taxon>Duplodnaviria</taxon>
        <taxon>Heunggongvirae</taxon>
        <taxon>Uroviricota</taxon>
        <taxon>Caudoviricetes</taxon>
        <taxon>Pootjesviridae</taxon>
        <taxon>Heverleevirus</taxon>
        <taxon>Heverleevirus OLIVR5</taxon>
    </lineage>
</organism>